<dbReference type="RefSeq" id="WP_036085341.1">
    <property type="nucleotide sequence ID" value="NZ_CBCSHQ010000014.1"/>
</dbReference>
<dbReference type="EMBL" id="JAARYD010000005">
    <property type="protein sequence ID" value="MBC2177206.1"/>
    <property type="molecule type" value="Genomic_DNA"/>
</dbReference>
<reference evidence="6 7" key="2">
    <citation type="submission" date="2020-03" db="EMBL/GenBank/DDBJ databases">
        <title>Soil Listeria distribution.</title>
        <authorList>
            <person name="Liao J."/>
            <person name="Wiedmann M."/>
        </authorList>
    </citation>
    <scope>NUCLEOTIDE SEQUENCE [LARGE SCALE GENOMIC DNA]</scope>
    <source>
        <strain evidence="4 6">FSL L7-0259</strain>
        <strain evidence="3 7">FSL L7-1816</strain>
    </source>
</reference>
<evidence type="ECO:0000313" key="5">
    <source>
        <dbReference type="Proteomes" id="UP000029844"/>
    </source>
</evidence>
<dbReference type="InterPro" id="IPR004360">
    <property type="entry name" value="Glyas_Fos-R_dOase_dom"/>
</dbReference>
<accession>A0A099WBS4</accession>
<comment type="caution">
    <text evidence="2">The sequence shown here is derived from an EMBL/GenBank/DDBJ whole genome shotgun (WGS) entry which is preliminary data.</text>
</comment>
<dbReference type="CDD" id="cd07246">
    <property type="entry name" value="VOC_like"/>
    <property type="match status" value="1"/>
</dbReference>
<dbReference type="AlphaFoldDB" id="A0A099WBS4"/>
<dbReference type="GeneID" id="58717072"/>
<dbReference type="InterPro" id="IPR029068">
    <property type="entry name" value="Glyas_Bleomycin-R_OHBP_Dase"/>
</dbReference>
<reference evidence="2 5" key="1">
    <citation type="submission" date="2014-05" db="EMBL/GenBank/DDBJ databases">
        <title>Novel Listeriaceae from food processing environments.</title>
        <authorList>
            <person name="den Bakker H.C."/>
        </authorList>
    </citation>
    <scope>NUCLEOTIDE SEQUENCE [LARGE SCALE GENOMIC DNA]</scope>
    <source>
        <strain evidence="2 5">FSL A5-0281</strain>
    </source>
</reference>
<evidence type="ECO:0000313" key="2">
    <source>
        <dbReference type="EMBL" id="KGL41530.1"/>
    </source>
</evidence>
<dbReference type="Pfam" id="PF00903">
    <property type="entry name" value="Glyoxalase"/>
    <property type="match status" value="1"/>
</dbReference>
<proteinExistence type="predicted"/>
<dbReference type="Proteomes" id="UP000541735">
    <property type="component" value="Unassembled WGS sequence"/>
</dbReference>
<gene>
    <name evidence="2" type="ORF">EP57_06735</name>
    <name evidence="3" type="ORF">HB811_04725</name>
    <name evidence="4" type="ORF">HCB27_11290</name>
</gene>
<evidence type="ECO:0000313" key="4">
    <source>
        <dbReference type="EMBL" id="MBC2177206.1"/>
    </source>
</evidence>
<organism evidence="2 5">
    <name type="scientific">Listeria booriae</name>
    <dbReference type="NCBI Taxonomy" id="1552123"/>
    <lineage>
        <taxon>Bacteria</taxon>
        <taxon>Bacillati</taxon>
        <taxon>Bacillota</taxon>
        <taxon>Bacilli</taxon>
        <taxon>Bacillales</taxon>
        <taxon>Listeriaceae</taxon>
        <taxon>Listeria</taxon>
    </lineage>
</organism>
<dbReference type="SUPFAM" id="SSF54593">
    <property type="entry name" value="Glyoxalase/Bleomycin resistance protein/Dihydroxybiphenyl dioxygenase"/>
    <property type="match status" value="1"/>
</dbReference>
<dbReference type="OrthoDB" id="9795306at2"/>
<evidence type="ECO:0000259" key="1">
    <source>
        <dbReference type="Pfam" id="PF00903"/>
    </source>
</evidence>
<dbReference type="EMBL" id="JAAROV010000001">
    <property type="protein sequence ID" value="MBC1316071.1"/>
    <property type="molecule type" value="Genomic_DNA"/>
</dbReference>
<dbReference type="eggNOG" id="COG2764">
    <property type="taxonomic scope" value="Bacteria"/>
</dbReference>
<dbReference type="Gene3D" id="3.10.180.10">
    <property type="entry name" value="2,3-Dihydroxybiphenyl 1,2-Dioxygenase, domain 1"/>
    <property type="match status" value="1"/>
</dbReference>
<dbReference type="STRING" id="1552123.EP57_06735"/>
<evidence type="ECO:0000313" key="7">
    <source>
        <dbReference type="Proteomes" id="UP000543379"/>
    </source>
</evidence>
<name>A0A099WBS4_9LIST</name>
<dbReference type="Proteomes" id="UP000543379">
    <property type="component" value="Unassembled WGS sequence"/>
</dbReference>
<dbReference type="Proteomes" id="UP000029844">
    <property type="component" value="Unassembled WGS sequence"/>
</dbReference>
<dbReference type="EMBL" id="JNFA01000019">
    <property type="protein sequence ID" value="KGL41530.1"/>
    <property type="molecule type" value="Genomic_DNA"/>
</dbReference>
<protein>
    <submittedName>
        <fullName evidence="3">VOC family protein</fullName>
    </submittedName>
</protein>
<sequence>MIGFEIDMVVEDCLEAVPFYQSIFDLEIVEATSFAKGLNEAVFKLHGARFHLLDENPEYQLIAPKPGDSTPIWFNVTVADINDTFQKAVAADCKVIQGVTEMMDSAISNAMFSDKFGYVWMLHQVHREVSFEERVKMFEDAEKKAE</sequence>
<feature type="domain" description="Glyoxalase/fosfomycin resistance/dioxygenase" evidence="1">
    <location>
        <begin position="6"/>
        <end position="122"/>
    </location>
</feature>
<evidence type="ECO:0000313" key="3">
    <source>
        <dbReference type="EMBL" id="MBC1316071.1"/>
    </source>
</evidence>
<keyword evidence="5" id="KW-1185">Reference proteome</keyword>
<evidence type="ECO:0000313" key="6">
    <source>
        <dbReference type="Proteomes" id="UP000541735"/>
    </source>
</evidence>